<feature type="domain" description="Pre-mRNA-splicing factor Syf1/CRNKL1-like C-terminal HAT-repeats" evidence="8">
    <location>
        <begin position="1"/>
        <end position="210"/>
    </location>
</feature>
<dbReference type="InterPro" id="IPR003107">
    <property type="entry name" value="HAT"/>
</dbReference>
<evidence type="ECO:0000256" key="7">
    <source>
        <dbReference type="ARBA" id="ARBA00023242"/>
    </source>
</evidence>
<gene>
    <name evidence="9" type="ORF">FCALED_LOCUS15669</name>
</gene>
<comment type="subcellular location">
    <subcellularLocation>
        <location evidence="1">Nucleus</location>
    </subcellularLocation>
</comment>
<dbReference type="Pfam" id="PF23231">
    <property type="entry name" value="HAT_Syf1_CNRKL1_C"/>
    <property type="match status" value="1"/>
</dbReference>
<keyword evidence="4" id="KW-0747">Spliceosome</keyword>
<dbReference type="GO" id="GO:0071007">
    <property type="term" value="C:U2-type catalytic step 2 spliceosome"/>
    <property type="evidence" value="ECO:0007669"/>
    <property type="project" value="TreeGrafter"/>
</dbReference>
<comment type="similarity">
    <text evidence="2">Belongs to the crooked-neck family.</text>
</comment>
<proteinExistence type="inferred from homology"/>
<dbReference type="InterPro" id="IPR055430">
    <property type="entry name" value="HAT_Syf1_CNRKL1_C"/>
</dbReference>
<accession>A0A9N9NLE3</accession>
<keyword evidence="3" id="KW-0507">mRNA processing</keyword>
<dbReference type="SMART" id="SM00386">
    <property type="entry name" value="HAT"/>
    <property type="match status" value="3"/>
</dbReference>
<evidence type="ECO:0000256" key="3">
    <source>
        <dbReference type="ARBA" id="ARBA00022664"/>
    </source>
</evidence>
<dbReference type="Gene3D" id="1.25.40.10">
    <property type="entry name" value="Tetratricopeptide repeat domain"/>
    <property type="match status" value="2"/>
</dbReference>
<keyword evidence="7" id="KW-0539">Nucleus</keyword>
<dbReference type="GO" id="GO:0000974">
    <property type="term" value="C:Prp19 complex"/>
    <property type="evidence" value="ECO:0007669"/>
    <property type="project" value="TreeGrafter"/>
</dbReference>
<evidence type="ECO:0000256" key="2">
    <source>
        <dbReference type="ARBA" id="ARBA00008644"/>
    </source>
</evidence>
<dbReference type="PANTHER" id="PTHR11246">
    <property type="entry name" value="PRE-MRNA SPLICING FACTOR"/>
    <property type="match status" value="1"/>
</dbReference>
<evidence type="ECO:0000313" key="10">
    <source>
        <dbReference type="Proteomes" id="UP000789570"/>
    </source>
</evidence>
<comment type="caution">
    <text evidence="9">The sequence shown here is derived from an EMBL/GenBank/DDBJ whole genome shotgun (WGS) entry which is preliminary data.</text>
</comment>
<dbReference type="EMBL" id="CAJVPQ010015140">
    <property type="protein sequence ID" value="CAG8741737.1"/>
    <property type="molecule type" value="Genomic_DNA"/>
</dbReference>
<keyword evidence="10" id="KW-1185">Reference proteome</keyword>
<keyword evidence="5" id="KW-0677">Repeat</keyword>
<organism evidence="9 10">
    <name type="scientific">Funneliformis caledonium</name>
    <dbReference type="NCBI Taxonomy" id="1117310"/>
    <lineage>
        <taxon>Eukaryota</taxon>
        <taxon>Fungi</taxon>
        <taxon>Fungi incertae sedis</taxon>
        <taxon>Mucoromycota</taxon>
        <taxon>Glomeromycotina</taxon>
        <taxon>Glomeromycetes</taxon>
        <taxon>Glomerales</taxon>
        <taxon>Glomeraceae</taxon>
        <taxon>Funneliformis</taxon>
    </lineage>
</organism>
<dbReference type="InterPro" id="IPR011990">
    <property type="entry name" value="TPR-like_helical_dom_sf"/>
</dbReference>
<dbReference type="FunFam" id="1.25.40.10:FF:000038">
    <property type="entry name" value="Putative pre-mRNA-splicing factor SYF1"/>
    <property type="match status" value="1"/>
</dbReference>
<dbReference type="AlphaFoldDB" id="A0A9N9NLE3"/>
<dbReference type="InterPro" id="IPR045075">
    <property type="entry name" value="Syf1-like"/>
</dbReference>
<feature type="non-terminal residue" evidence="9">
    <location>
        <position position="1"/>
    </location>
</feature>
<dbReference type="OrthoDB" id="10067343at2759"/>
<feature type="non-terminal residue" evidence="9">
    <location>
        <position position="211"/>
    </location>
</feature>
<reference evidence="9" key="1">
    <citation type="submission" date="2021-06" db="EMBL/GenBank/DDBJ databases">
        <authorList>
            <person name="Kallberg Y."/>
            <person name="Tangrot J."/>
            <person name="Rosling A."/>
        </authorList>
    </citation>
    <scope>NUCLEOTIDE SEQUENCE</scope>
    <source>
        <strain evidence="9">UK204</strain>
    </source>
</reference>
<evidence type="ECO:0000256" key="5">
    <source>
        <dbReference type="ARBA" id="ARBA00022737"/>
    </source>
</evidence>
<keyword evidence="6" id="KW-0508">mRNA splicing</keyword>
<evidence type="ECO:0000256" key="4">
    <source>
        <dbReference type="ARBA" id="ARBA00022728"/>
    </source>
</evidence>
<evidence type="ECO:0000313" key="9">
    <source>
        <dbReference type="EMBL" id="CAG8741737.1"/>
    </source>
</evidence>
<dbReference type="GO" id="GO:0000349">
    <property type="term" value="P:generation of catalytic spliceosome for first transesterification step"/>
    <property type="evidence" value="ECO:0007669"/>
    <property type="project" value="TreeGrafter"/>
</dbReference>
<dbReference type="SUPFAM" id="SSF48452">
    <property type="entry name" value="TPR-like"/>
    <property type="match status" value="2"/>
</dbReference>
<dbReference type="PANTHER" id="PTHR11246:SF5">
    <property type="entry name" value="PRE-MRNA-SPLICING FACTOR SYF1"/>
    <property type="match status" value="1"/>
</dbReference>
<dbReference type="GO" id="GO:0071014">
    <property type="term" value="C:post-mRNA release spliceosomal complex"/>
    <property type="evidence" value="ECO:0007669"/>
    <property type="project" value="TreeGrafter"/>
</dbReference>
<sequence>VYERGVELFNYPIAFEIWNVYLTRFINRSGGSKLERARDLFEQALEKCPPKYAKPLYLMYGKLEEDYGLARHAMRIYDRATRSVSDEDRSEMFNFYIAKASANFGVTYTREIYERAIEVLPDKEAKDMCLKYAELERKLGEIDRARALYAHASQFCDPRTVPSFWQTWREFEVKHGNEDTFKEMLRIKRSVLAQYNTEVNFISSQILATRQ</sequence>
<evidence type="ECO:0000259" key="8">
    <source>
        <dbReference type="Pfam" id="PF23231"/>
    </source>
</evidence>
<evidence type="ECO:0000256" key="6">
    <source>
        <dbReference type="ARBA" id="ARBA00023187"/>
    </source>
</evidence>
<name>A0A9N9NLE3_9GLOM</name>
<protein>
    <submittedName>
        <fullName evidence="9">2136_t:CDS:1</fullName>
    </submittedName>
</protein>
<dbReference type="Proteomes" id="UP000789570">
    <property type="component" value="Unassembled WGS sequence"/>
</dbReference>
<evidence type="ECO:0000256" key="1">
    <source>
        <dbReference type="ARBA" id="ARBA00004123"/>
    </source>
</evidence>